<evidence type="ECO:0000313" key="9">
    <source>
        <dbReference type="Proteomes" id="UP001632038"/>
    </source>
</evidence>
<organism evidence="8 9">
    <name type="scientific">Castilleja foliolosa</name>
    <dbReference type="NCBI Taxonomy" id="1961234"/>
    <lineage>
        <taxon>Eukaryota</taxon>
        <taxon>Viridiplantae</taxon>
        <taxon>Streptophyta</taxon>
        <taxon>Embryophyta</taxon>
        <taxon>Tracheophyta</taxon>
        <taxon>Spermatophyta</taxon>
        <taxon>Magnoliopsida</taxon>
        <taxon>eudicotyledons</taxon>
        <taxon>Gunneridae</taxon>
        <taxon>Pentapetalae</taxon>
        <taxon>asterids</taxon>
        <taxon>lamiids</taxon>
        <taxon>Lamiales</taxon>
        <taxon>Orobanchaceae</taxon>
        <taxon>Pedicularideae</taxon>
        <taxon>Castillejinae</taxon>
        <taxon>Castilleja</taxon>
    </lineage>
</organism>
<dbReference type="SMART" id="SM00353">
    <property type="entry name" value="HLH"/>
    <property type="match status" value="1"/>
</dbReference>
<dbReference type="Pfam" id="PF00010">
    <property type="entry name" value="HLH"/>
    <property type="match status" value="1"/>
</dbReference>
<comment type="subcellular location">
    <subcellularLocation>
        <location evidence="1">Nucleus</location>
    </subcellularLocation>
</comment>
<reference evidence="9" key="1">
    <citation type="journal article" date="2024" name="IScience">
        <title>Strigolactones Initiate the Formation of Haustorium-like Structures in Castilleja.</title>
        <authorList>
            <person name="Buerger M."/>
            <person name="Peterson D."/>
            <person name="Chory J."/>
        </authorList>
    </citation>
    <scope>NUCLEOTIDE SEQUENCE [LARGE SCALE GENOMIC DNA]</scope>
</reference>
<keyword evidence="3" id="KW-0238">DNA-binding</keyword>
<proteinExistence type="predicted"/>
<evidence type="ECO:0000313" key="8">
    <source>
        <dbReference type="EMBL" id="KAL3647669.1"/>
    </source>
</evidence>
<name>A0ABD3E0J3_9LAMI</name>
<evidence type="ECO:0000256" key="4">
    <source>
        <dbReference type="ARBA" id="ARBA00023163"/>
    </source>
</evidence>
<dbReference type="SUPFAM" id="SSF47459">
    <property type="entry name" value="HLH, helix-loop-helix DNA-binding domain"/>
    <property type="match status" value="1"/>
</dbReference>
<dbReference type="EMBL" id="JAVIJP010000009">
    <property type="protein sequence ID" value="KAL3647669.1"/>
    <property type="molecule type" value="Genomic_DNA"/>
</dbReference>
<dbReference type="PROSITE" id="PS50888">
    <property type="entry name" value="BHLH"/>
    <property type="match status" value="1"/>
</dbReference>
<protein>
    <submittedName>
        <fullName evidence="8">Transcription factor</fullName>
    </submittedName>
</protein>
<dbReference type="PANTHER" id="PTHR45855:SF16">
    <property type="entry name" value="TRANSCRIPTION FACTOR PIF1"/>
    <property type="match status" value="1"/>
</dbReference>
<gene>
    <name evidence="8" type="primary">PIL6_1</name>
    <name evidence="8" type="ORF">CASFOL_008637</name>
</gene>
<comment type="caution">
    <text evidence="8">The sequence shown here is derived from an EMBL/GenBank/DDBJ whole genome shotgun (WGS) entry which is preliminary data.</text>
</comment>
<dbReference type="GO" id="GO:0003677">
    <property type="term" value="F:DNA binding"/>
    <property type="evidence" value="ECO:0007669"/>
    <property type="project" value="UniProtKB-KW"/>
</dbReference>
<dbReference type="InterPro" id="IPR036638">
    <property type="entry name" value="HLH_DNA-bd_sf"/>
</dbReference>
<dbReference type="AlphaFoldDB" id="A0ABD3E0J3"/>
<keyword evidence="2" id="KW-0805">Transcription regulation</keyword>
<accession>A0ABD3E0J3</accession>
<dbReference type="Gene3D" id="4.10.280.10">
    <property type="entry name" value="Helix-loop-helix DNA-binding domain"/>
    <property type="match status" value="1"/>
</dbReference>
<keyword evidence="9" id="KW-1185">Reference proteome</keyword>
<evidence type="ECO:0000256" key="3">
    <source>
        <dbReference type="ARBA" id="ARBA00023125"/>
    </source>
</evidence>
<dbReference type="Proteomes" id="UP001632038">
    <property type="component" value="Unassembled WGS sequence"/>
</dbReference>
<sequence length="335" mass="36924">MNNFSLGFKDIKNNCSNMDDININNYYAPINPPMDTEEIIRLKELQWQRQILLQQANYLLGGGDWVFPVEQQQEERDIRAAGAEQENNFTAENGMASYLQYPIEDIFSFNTDSNGELLNSVFQGTGAAVSEIPYLLTQQPPVTKAVVHPTVTVVASSDPPSPVINLPVAPSAGGSASGIGAEQQNQKFTAAEKRKAIAIDLDSENENNSSGDGRVRKKASVDSSASLRAAHTLSERRRRDRISENMKALQECVPNANKCDKASMLKDAIAYLKSLEVYKQAYTMNIPMMIPVGAPGQGVYPAQLLNPFFAVYPAKLQNANQQAWGPPEWRTIPKN</sequence>
<dbReference type="PANTHER" id="PTHR45855">
    <property type="entry name" value="TRANSCRIPTION FACTOR PIF1-RELATED"/>
    <property type="match status" value="1"/>
</dbReference>
<dbReference type="InterPro" id="IPR011598">
    <property type="entry name" value="bHLH_dom"/>
</dbReference>
<evidence type="ECO:0000256" key="2">
    <source>
        <dbReference type="ARBA" id="ARBA00023015"/>
    </source>
</evidence>
<dbReference type="GO" id="GO:0005634">
    <property type="term" value="C:nucleus"/>
    <property type="evidence" value="ECO:0007669"/>
    <property type="project" value="UniProtKB-SubCell"/>
</dbReference>
<evidence type="ECO:0000259" key="7">
    <source>
        <dbReference type="PROSITE" id="PS50888"/>
    </source>
</evidence>
<evidence type="ECO:0000256" key="5">
    <source>
        <dbReference type="ARBA" id="ARBA00023242"/>
    </source>
</evidence>
<evidence type="ECO:0000256" key="6">
    <source>
        <dbReference type="SAM" id="MobiDB-lite"/>
    </source>
</evidence>
<keyword evidence="5" id="KW-0539">Nucleus</keyword>
<feature type="domain" description="BHLH" evidence="7">
    <location>
        <begin position="226"/>
        <end position="275"/>
    </location>
</feature>
<feature type="region of interest" description="Disordered" evidence="6">
    <location>
        <begin position="200"/>
        <end position="241"/>
    </location>
</feature>
<keyword evidence="4" id="KW-0804">Transcription</keyword>
<evidence type="ECO:0000256" key="1">
    <source>
        <dbReference type="ARBA" id="ARBA00004123"/>
    </source>
</evidence>
<dbReference type="InterPro" id="IPR031066">
    <property type="entry name" value="bHLH_ALC-like_plant"/>
</dbReference>